<gene>
    <name evidence="1" type="ORF">VTL71DRAFT_6435</name>
</gene>
<organism evidence="1 2">
    <name type="scientific">Oculimacula yallundae</name>
    <dbReference type="NCBI Taxonomy" id="86028"/>
    <lineage>
        <taxon>Eukaryota</taxon>
        <taxon>Fungi</taxon>
        <taxon>Dikarya</taxon>
        <taxon>Ascomycota</taxon>
        <taxon>Pezizomycotina</taxon>
        <taxon>Leotiomycetes</taxon>
        <taxon>Helotiales</taxon>
        <taxon>Ploettnerulaceae</taxon>
        <taxon>Oculimacula</taxon>
    </lineage>
</organism>
<protein>
    <submittedName>
        <fullName evidence="1">Uncharacterized protein</fullName>
    </submittedName>
</protein>
<evidence type="ECO:0000313" key="1">
    <source>
        <dbReference type="EMBL" id="KAL2062169.1"/>
    </source>
</evidence>
<accession>A0ABR4BWY1</accession>
<comment type="caution">
    <text evidence="1">The sequence shown here is derived from an EMBL/GenBank/DDBJ whole genome shotgun (WGS) entry which is preliminary data.</text>
</comment>
<sequence>MDCLDEQSASHQGRRDPFETLQPSLVCIHLHPHLHLYLYFCRQHRQHRQHITSQYSALLHSTPLHSTPLNYDCTLTNAIPFNRILYRIHFPLYCTTLYYTTRHWTGLHCTALH</sequence>
<dbReference type="Proteomes" id="UP001595075">
    <property type="component" value="Unassembled WGS sequence"/>
</dbReference>
<dbReference type="EMBL" id="JAZHXI010000017">
    <property type="protein sequence ID" value="KAL2062169.1"/>
    <property type="molecule type" value="Genomic_DNA"/>
</dbReference>
<evidence type="ECO:0000313" key="2">
    <source>
        <dbReference type="Proteomes" id="UP001595075"/>
    </source>
</evidence>
<keyword evidence="2" id="KW-1185">Reference proteome</keyword>
<reference evidence="1 2" key="1">
    <citation type="journal article" date="2024" name="Commun. Biol.">
        <title>Comparative genomic analysis of thermophilic fungi reveals convergent evolutionary adaptations and gene losses.</title>
        <authorList>
            <person name="Steindorff A.S."/>
            <person name="Aguilar-Pontes M.V."/>
            <person name="Robinson A.J."/>
            <person name="Andreopoulos B."/>
            <person name="LaButti K."/>
            <person name="Kuo A."/>
            <person name="Mondo S."/>
            <person name="Riley R."/>
            <person name="Otillar R."/>
            <person name="Haridas S."/>
            <person name="Lipzen A."/>
            <person name="Grimwood J."/>
            <person name="Schmutz J."/>
            <person name="Clum A."/>
            <person name="Reid I.D."/>
            <person name="Moisan M.C."/>
            <person name="Butler G."/>
            <person name="Nguyen T.T.M."/>
            <person name="Dewar K."/>
            <person name="Conant G."/>
            <person name="Drula E."/>
            <person name="Henrissat B."/>
            <person name="Hansel C."/>
            <person name="Singer S."/>
            <person name="Hutchinson M.I."/>
            <person name="de Vries R.P."/>
            <person name="Natvig D.O."/>
            <person name="Powell A.J."/>
            <person name="Tsang A."/>
            <person name="Grigoriev I.V."/>
        </authorList>
    </citation>
    <scope>NUCLEOTIDE SEQUENCE [LARGE SCALE GENOMIC DNA]</scope>
    <source>
        <strain evidence="1 2">CBS 494.80</strain>
    </source>
</reference>
<proteinExistence type="predicted"/>
<name>A0ABR4BWY1_9HELO</name>